<name>A0ABY0IER7_9BACT</name>
<accession>A0ABY0IER7</accession>
<comment type="caution">
    <text evidence="2">The sequence shown here is derived from an EMBL/GenBank/DDBJ whole genome shotgun (WGS) entry which is preliminary data.</text>
</comment>
<feature type="chain" id="PRO_5047467947" evidence="1">
    <location>
        <begin position="20"/>
        <end position="260"/>
    </location>
</feature>
<protein>
    <submittedName>
        <fullName evidence="2">Uncharacterized protein</fullName>
    </submittedName>
</protein>
<dbReference type="Proteomes" id="UP000443582">
    <property type="component" value="Unassembled WGS sequence"/>
</dbReference>
<feature type="signal peptide" evidence="1">
    <location>
        <begin position="1"/>
        <end position="19"/>
    </location>
</feature>
<keyword evidence="3" id="KW-1185">Reference proteome</keyword>
<organism evidence="2 3">
    <name type="scientific">Halobacteriovorax vibrionivorans</name>
    <dbReference type="NCBI Taxonomy" id="2152716"/>
    <lineage>
        <taxon>Bacteria</taxon>
        <taxon>Pseudomonadati</taxon>
        <taxon>Bdellovibrionota</taxon>
        <taxon>Bacteriovoracia</taxon>
        <taxon>Bacteriovoracales</taxon>
        <taxon>Halobacteriovoraceae</taxon>
        <taxon>Halobacteriovorax</taxon>
    </lineage>
</organism>
<evidence type="ECO:0000313" key="2">
    <source>
        <dbReference type="EMBL" id="RZF21434.1"/>
    </source>
</evidence>
<dbReference type="RefSeq" id="WP_115360818.1">
    <property type="nucleotide sequence ID" value="NZ_QDKL01000002.1"/>
</dbReference>
<evidence type="ECO:0000256" key="1">
    <source>
        <dbReference type="SAM" id="SignalP"/>
    </source>
</evidence>
<keyword evidence="1" id="KW-0732">Signal</keyword>
<sequence length="260" mass="28150">MRKISIIALLALLNLSASASLSNIEGLSSCRFSSKYEARNFAKALDGSVVAAARISTADLAQVDSCSTAMTMALKEGYKYEDIINNVDTSKKLFDNGIEATILLKGIDEYVVNGTTYTGTNSIIDGDFDMMVSVNGKRNEISQGIPTDVGSNSFIIKILSDKKINISSKENDLDANVNAIITKDEKGEIKSFSVLSKDLEAFLKPVLDEQGISLAKGLNMNTQDLSFAMDYEVSAMDCGKDLKGVFKCSSAFIFNMSFQL</sequence>
<evidence type="ECO:0000313" key="3">
    <source>
        <dbReference type="Proteomes" id="UP000443582"/>
    </source>
</evidence>
<proteinExistence type="predicted"/>
<reference evidence="3" key="1">
    <citation type="journal article" date="2019" name="Int. J. Syst. Evol. Microbiol.">
        <title>Halobacteriovorax valvorus sp. nov., a novel prokaryotic predator isolated from coastal seawater of China.</title>
        <authorList>
            <person name="Chen M.-X."/>
        </authorList>
    </citation>
    <scope>NUCLEOTIDE SEQUENCE [LARGE SCALE GENOMIC DNA]</scope>
    <source>
        <strain evidence="3">BL9</strain>
    </source>
</reference>
<dbReference type="EMBL" id="QDKL01000002">
    <property type="protein sequence ID" value="RZF21434.1"/>
    <property type="molecule type" value="Genomic_DNA"/>
</dbReference>
<gene>
    <name evidence="2" type="ORF">DAY19_07040</name>
</gene>